<accession>A0ABN9VY50</accession>
<evidence type="ECO:0000313" key="4">
    <source>
        <dbReference type="Proteomes" id="UP001189429"/>
    </source>
</evidence>
<feature type="region of interest" description="Disordered" evidence="1">
    <location>
        <begin position="1"/>
        <end position="101"/>
    </location>
</feature>
<feature type="non-terminal residue" evidence="3">
    <location>
        <position position="1"/>
    </location>
</feature>
<feature type="domain" description="Mei2-like C-terminal RNA recognition motif" evidence="2">
    <location>
        <begin position="108"/>
        <end position="173"/>
    </location>
</feature>
<proteinExistence type="predicted"/>
<dbReference type="InterPro" id="IPR007201">
    <property type="entry name" value="Mei2-like_Rrm_C"/>
</dbReference>
<dbReference type="EMBL" id="CAUYUJ010017750">
    <property type="protein sequence ID" value="CAK0877557.1"/>
    <property type="molecule type" value="Genomic_DNA"/>
</dbReference>
<feature type="compositionally biased region" description="Gly residues" evidence="1">
    <location>
        <begin position="31"/>
        <end position="42"/>
    </location>
</feature>
<feature type="compositionally biased region" description="Low complexity" evidence="1">
    <location>
        <begin position="1"/>
        <end position="17"/>
    </location>
</feature>
<feature type="compositionally biased region" description="Low complexity" evidence="1">
    <location>
        <begin position="43"/>
        <end position="59"/>
    </location>
</feature>
<evidence type="ECO:0000256" key="1">
    <source>
        <dbReference type="SAM" id="MobiDB-lite"/>
    </source>
</evidence>
<evidence type="ECO:0000259" key="2">
    <source>
        <dbReference type="Pfam" id="PF04059"/>
    </source>
</evidence>
<comment type="caution">
    <text evidence="3">The sequence shown here is derived from an EMBL/GenBank/DDBJ whole genome shotgun (WGS) entry which is preliminary data.</text>
</comment>
<keyword evidence="4" id="KW-1185">Reference proteome</keyword>
<feature type="compositionally biased region" description="Low complexity" evidence="1">
    <location>
        <begin position="75"/>
        <end position="90"/>
    </location>
</feature>
<dbReference type="Pfam" id="PF04059">
    <property type="entry name" value="RRM_2"/>
    <property type="match status" value="1"/>
</dbReference>
<name>A0ABN9VY50_9DINO</name>
<evidence type="ECO:0000313" key="3">
    <source>
        <dbReference type="EMBL" id="CAK0877557.1"/>
    </source>
</evidence>
<dbReference type="SUPFAM" id="SSF54928">
    <property type="entry name" value="RNA-binding domain, RBD"/>
    <property type="match status" value="1"/>
</dbReference>
<reference evidence="3" key="1">
    <citation type="submission" date="2023-10" db="EMBL/GenBank/DDBJ databases">
        <authorList>
            <person name="Chen Y."/>
            <person name="Shah S."/>
            <person name="Dougan E. K."/>
            <person name="Thang M."/>
            <person name="Chan C."/>
        </authorList>
    </citation>
    <scope>NUCLEOTIDE SEQUENCE [LARGE SCALE GENOMIC DNA]</scope>
</reference>
<protein>
    <recommendedName>
        <fullName evidence="2">Mei2-like C-terminal RNA recognition motif domain-containing protein</fullName>
    </recommendedName>
</protein>
<gene>
    <name evidence="3" type="ORF">PCOR1329_LOCUS61591</name>
</gene>
<organism evidence="3 4">
    <name type="scientific">Prorocentrum cordatum</name>
    <dbReference type="NCBI Taxonomy" id="2364126"/>
    <lineage>
        <taxon>Eukaryota</taxon>
        <taxon>Sar</taxon>
        <taxon>Alveolata</taxon>
        <taxon>Dinophyceae</taxon>
        <taxon>Prorocentrales</taxon>
        <taxon>Prorocentraceae</taxon>
        <taxon>Prorocentrum</taxon>
    </lineage>
</organism>
<dbReference type="InterPro" id="IPR035979">
    <property type="entry name" value="RBD_domain_sf"/>
</dbReference>
<dbReference type="Proteomes" id="UP001189429">
    <property type="component" value="Unassembled WGS sequence"/>
</dbReference>
<sequence length="192" mass="19281">GSARAAAPGRVAASARTAGGGRPAGRACGPPQGGKQGAGGAAGQARGAGAAAGRAPAAGSGDQAEHSPAGGQPGRAGASAGRARSQRAGANGKGSARRPERSMLPGVTLVVRNIPMAVTQRGLLDLIDRCGFASRYDFAYSPTDFDAGTTEVLVNFVTPSDAREFSEMWNGARLTGWGWTRRGYSRGRSVTA</sequence>